<sequence length="146" mass="16238">MHAQCGLLLPALCYPPLLSRICWERFGVLLPGEVRTFPAPAPPTQALSLKRSLMGSRVLGFLIDTVEKHGPVQRLVLDRPSHGFPVRHCYSNTVRDDSLTLSSVSAMKNSQIMVFHVISYLFGEATCRACLYSRNEKLMIGNLVPN</sequence>
<accession>A0AAD6KZ01</accession>
<evidence type="ECO:0000313" key="2">
    <source>
        <dbReference type="Proteomes" id="UP001162972"/>
    </source>
</evidence>
<dbReference type="Proteomes" id="UP001162972">
    <property type="component" value="Chromosome 10"/>
</dbReference>
<keyword evidence="2" id="KW-1185">Reference proteome</keyword>
<proteinExistence type="predicted"/>
<protein>
    <submittedName>
        <fullName evidence="1">Uncharacterized protein</fullName>
    </submittedName>
</protein>
<comment type="caution">
    <text evidence="1">The sequence shown here is derived from an EMBL/GenBank/DDBJ whole genome shotgun (WGS) entry which is preliminary data.</text>
</comment>
<evidence type="ECO:0000313" key="1">
    <source>
        <dbReference type="EMBL" id="KAJ6432093.1"/>
    </source>
</evidence>
<organism evidence="1 2">
    <name type="scientific">Salix udensis</name>
    <dbReference type="NCBI Taxonomy" id="889485"/>
    <lineage>
        <taxon>Eukaryota</taxon>
        <taxon>Viridiplantae</taxon>
        <taxon>Streptophyta</taxon>
        <taxon>Embryophyta</taxon>
        <taxon>Tracheophyta</taxon>
        <taxon>Spermatophyta</taxon>
        <taxon>Magnoliopsida</taxon>
        <taxon>eudicotyledons</taxon>
        <taxon>Gunneridae</taxon>
        <taxon>Pentapetalae</taxon>
        <taxon>rosids</taxon>
        <taxon>fabids</taxon>
        <taxon>Malpighiales</taxon>
        <taxon>Salicaceae</taxon>
        <taxon>Saliceae</taxon>
        <taxon>Salix</taxon>
    </lineage>
</organism>
<dbReference type="EMBL" id="JAPFFJ010000003">
    <property type="protein sequence ID" value="KAJ6432093.1"/>
    <property type="molecule type" value="Genomic_DNA"/>
</dbReference>
<name>A0AAD6KZ01_9ROSI</name>
<gene>
    <name evidence="1" type="ORF">OIU84_019364</name>
</gene>
<dbReference type="AlphaFoldDB" id="A0AAD6KZ01"/>
<reference evidence="1 2" key="1">
    <citation type="journal article" date="2023" name="Int. J. Mol. Sci.">
        <title>De Novo Assembly and Annotation of 11 Diverse Shrub Willow (Salix) Genomes Reveals Novel Gene Organization in Sex-Linked Regions.</title>
        <authorList>
            <person name="Hyden B."/>
            <person name="Feng K."/>
            <person name="Yates T.B."/>
            <person name="Jawdy S."/>
            <person name="Cereghino C."/>
            <person name="Smart L.B."/>
            <person name="Muchero W."/>
        </authorList>
    </citation>
    <scope>NUCLEOTIDE SEQUENCE [LARGE SCALE GENOMIC DNA]</scope>
    <source>
        <tissue evidence="1">Shoot tip</tissue>
    </source>
</reference>